<keyword evidence="9 18" id="KW-0460">Magnesium</keyword>
<evidence type="ECO:0000256" key="11">
    <source>
        <dbReference type="ARBA" id="ARBA00022984"/>
    </source>
</evidence>
<evidence type="ECO:0000256" key="6">
    <source>
        <dbReference type="ARBA" id="ARBA00022695"/>
    </source>
</evidence>
<dbReference type="Pfam" id="PF00132">
    <property type="entry name" value="Hexapep"/>
    <property type="match status" value="1"/>
</dbReference>
<name>A0ABM8V534_THEXY</name>
<feature type="binding site" evidence="18">
    <location>
        <position position="350"/>
    </location>
    <ligand>
        <name>UDP-N-acetyl-alpha-D-glucosamine</name>
        <dbReference type="ChEBI" id="CHEBI:57705"/>
    </ligand>
</feature>
<dbReference type="Pfam" id="PF12804">
    <property type="entry name" value="NTP_transf_3"/>
    <property type="match status" value="1"/>
</dbReference>
<dbReference type="CDD" id="cd02540">
    <property type="entry name" value="GT2_GlmU_N_bac"/>
    <property type="match status" value="1"/>
</dbReference>
<dbReference type="Gene3D" id="3.90.550.10">
    <property type="entry name" value="Spore Coat Polysaccharide Biosynthesis Protein SpsA, Chain A"/>
    <property type="match status" value="1"/>
</dbReference>
<evidence type="ECO:0000256" key="8">
    <source>
        <dbReference type="ARBA" id="ARBA00022737"/>
    </source>
</evidence>
<keyword evidence="21" id="KW-1185">Reference proteome</keyword>
<evidence type="ECO:0000259" key="19">
    <source>
        <dbReference type="Pfam" id="PF12804"/>
    </source>
</evidence>
<feature type="binding site" evidence="18">
    <location>
        <position position="439"/>
    </location>
    <ligand>
        <name>acetyl-CoA</name>
        <dbReference type="ChEBI" id="CHEBI:57288"/>
    </ligand>
</feature>
<dbReference type="InterPro" id="IPR025877">
    <property type="entry name" value="MobA-like_NTP_Trfase"/>
</dbReference>
<evidence type="ECO:0000256" key="7">
    <source>
        <dbReference type="ARBA" id="ARBA00022723"/>
    </source>
</evidence>
<keyword evidence="11 18" id="KW-0573">Peptidoglycan synthesis</keyword>
<comment type="subcellular location">
    <subcellularLocation>
        <location evidence="1 18">Cytoplasm</location>
    </subcellularLocation>
</comment>
<comment type="pathway">
    <text evidence="18">Nucleotide-sugar biosynthesis; UDP-N-acetyl-alpha-D-glucosamine biosynthesis; N-acetyl-alpha-D-glucosamine 1-phosphate from alpha-D-glucosamine 6-phosphate (route II): step 2/2.</text>
</comment>
<comment type="cofactor">
    <cofactor evidence="18">
        <name>Mg(2+)</name>
        <dbReference type="ChEBI" id="CHEBI:18420"/>
    </cofactor>
    <text evidence="18">Binds 1 Mg(2+) ion per subunit.</text>
</comment>
<keyword evidence="10 18" id="KW-0133">Cell shape</keyword>
<dbReference type="RefSeq" id="WP_213484718.1">
    <property type="nucleotide sequence ID" value="NZ_CAJRAY010000051.1"/>
</dbReference>
<keyword evidence="7 18" id="KW-0479">Metal-binding</keyword>
<evidence type="ECO:0000256" key="10">
    <source>
        <dbReference type="ARBA" id="ARBA00022960"/>
    </source>
</evidence>
<dbReference type="InterPro" id="IPR050065">
    <property type="entry name" value="GlmU-like"/>
</dbReference>
<evidence type="ECO:0000313" key="21">
    <source>
        <dbReference type="Proteomes" id="UP000681526"/>
    </source>
</evidence>
<dbReference type="InterPro" id="IPR005882">
    <property type="entry name" value="Bifunctional_GlmU"/>
</dbReference>
<comment type="caution">
    <text evidence="18">Lacks conserved residue(s) required for the propagation of feature annotation.</text>
</comment>
<evidence type="ECO:0000256" key="16">
    <source>
        <dbReference type="ARBA" id="ARBA00048493"/>
    </source>
</evidence>
<feature type="binding site" evidence="18">
    <location>
        <position position="332"/>
    </location>
    <ligand>
        <name>UDP-N-acetyl-alpha-D-glucosamine</name>
        <dbReference type="ChEBI" id="CHEBI:57705"/>
    </ligand>
</feature>
<comment type="function">
    <text evidence="17 18">Catalyzes the last two sequential reactions in the de novo biosynthetic pathway for UDP-N-acetylglucosamine (UDP-GlcNAc). The C-terminal domain catalyzes the transfer of acetyl group from acetyl coenzyme A to glucosamine-1-phosphate (GlcN-1-P) to produce N-acetylglucosamine-1-phosphate (GlcNAc-1-P), which is converted into UDP-GlcNAc by the transfer of uridine 5-monophosphate (from uridine 5-triphosphate), a reaction catalyzed by the N-terminal domain.</text>
</comment>
<dbReference type="SUPFAM" id="SSF51161">
    <property type="entry name" value="Trimeric LpxA-like enzymes"/>
    <property type="match status" value="1"/>
</dbReference>
<dbReference type="InterPro" id="IPR001451">
    <property type="entry name" value="Hexapep"/>
</dbReference>
<feature type="binding site" evidence="18">
    <location>
        <begin position="385"/>
        <end position="386"/>
    </location>
    <ligand>
        <name>acetyl-CoA</name>
        <dbReference type="ChEBI" id="CHEBI:57288"/>
    </ligand>
</feature>
<keyword evidence="6 18" id="KW-0548">Nucleotidyltransferase</keyword>
<comment type="catalytic activity">
    <reaction evidence="15 18">
        <text>alpha-D-glucosamine 1-phosphate + acetyl-CoA = N-acetyl-alpha-D-glucosamine 1-phosphate + CoA + H(+)</text>
        <dbReference type="Rhea" id="RHEA:13725"/>
        <dbReference type="ChEBI" id="CHEBI:15378"/>
        <dbReference type="ChEBI" id="CHEBI:57287"/>
        <dbReference type="ChEBI" id="CHEBI:57288"/>
        <dbReference type="ChEBI" id="CHEBI:57776"/>
        <dbReference type="ChEBI" id="CHEBI:58516"/>
        <dbReference type="EC" id="2.3.1.157"/>
    </reaction>
</comment>
<dbReference type="NCBIfam" id="TIGR01173">
    <property type="entry name" value="glmU"/>
    <property type="match status" value="1"/>
</dbReference>
<feature type="binding site" evidence="18">
    <location>
        <position position="422"/>
    </location>
    <ligand>
        <name>acetyl-CoA</name>
        <dbReference type="ChEBI" id="CHEBI:57288"/>
    </ligand>
</feature>
<evidence type="ECO:0000256" key="1">
    <source>
        <dbReference type="ARBA" id="ARBA00004496"/>
    </source>
</evidence>
<feature type="binding site" evidence="18">
    <location>
        <begin position="77"/>
        <end position="78"/>
    </location>
    <ligand>
        <name>UDP-N-acetyl-alpha-D-glucosamine</name>
        <dbReference type="ChEBI" id="CHEBI:57705"/>
    </ligand>
</feature>
<dbReference type="NCBIfam" id="NF010934">
    <property type="entry name" value="PRK14354.1"/>
    <property type="match status" value="1"/>
</dbReference>
<keyword evidence="8 18" id="KW-0677">Repeat</keyword>
<evidence type="ECO:0000256" key="5">
    <source>
        <dbReference type="ARBA" id="ARBA00022679"/>
    </source>
</evidence>
<evidence type="ECO:0000256" key="13">
    <source>
        <dbReference type="ARBA" id="ARBA00023315"/>
    </source>
</evidence>
<feature type="binding site" evidence="18">
    <location>
        <position position="227"/>
    </location>
    <ligand>
        <name>UDP-N-acetyl-alpha-D-glucosamine</name>
        <dbReference type="ChEBI" id="CHEBI:57705"/>
    </ligand>
</feature>
<dbReference type="Proteomes" id="UP000681526">
    <property type="component" value="Unassembled WGS sequence"/>
</dbReference>
<protein>
    <recommendedName>
        <fullName evidence="18">Bifunctional protein GlmU</fullName>
    </recommendedName>
    <domain>
        <recommendedName>
            <fullName evidence="18">UDP-N-acetylglucosamine pyrophosphorylase</fullName>
            <ecNumber evidence="18">2.7.7.23</ecNumber>
        </recommendedName>
        <alternativeName>
            <fullName evidence="18">N-acetylglucosamine-1-phosphate uridyltransferase</fullName>
        </alternativeName>
    </domain>
    <domain>
        <recommendedName>
            <fullName evidence="18">Glucosamine-1-phosphate N-acetyltransferase</fullName>
            <ecNumber evidence="18">2.3.1.157</ecNumber>
        </recommendedName>
    </domain>
</protein>
<dbReference type="HAMAP" id="MF_01631">
    <property type="entry name" value="GlmU"/>
    <property type="match status" value="1"/>
</dbReference>
<feature type="active site" description="Proton acceptor" evidence="18">
    <location>
        <position position="362"/>
    </location>
</feature>
<feature type="binding site" evidence="18">
    <location>
        <position position="169"/>
    </location>
    <ligand>
        <name>UDP-N-acetyl-alpha-D-glucosamine</name>
        <dbReference type="ChEBI" id="CHEBI:57705"/>
    </ligand>
</feature>
<evidence type="ECO:0000256" key="18">
    <source>
        <dbReference type="HAMAP-Rule" id="MF_01631"/>
    </source>
</evidence>
<comment type="similarity">
    <text evidence="2 18">In the C-terminal section; belongs to the transferase hexapeptide repeat family.</text>
</comment>
<comment type="catalytic activity">
    <reaction evidence="16 18">
        <text>N-acetyl-alpha-D-glucosamine 1-phosphate + UTP + H(+) = UDP-N-acetyl-alpha-D-glucosamine + diphosphate</text>
        <dbReference type="Rhea" id="RHEA:13509"/>
        <dbReference type="ChEBI" id="CHEBI:15378"/>
        <dbReference type="ChEBI" id="CHEBI:33019"/>
        <dbReference type="ChEBI" id="CHEBI:46398"/>
        <dbReference type="ChEBI" id="CHEBI:57705"/>
        <dbReference type="ChEBI" id="CHEBI:57776"/>
        <dbReference type="EC" id="2.7.7.23"/>
    </reaction>
</comment>
<reference evidence="20 21" key="1">
    <citation type="submission" date="2021-04" db="EMBL/GenBank/DDBJ databases">
        <authorList>
            <person name="Rakotoarivonina H."/>
        </authorList>
    </citation>
    <scope>NUCLEOTIDE SEQUENCE [LARGE SCALE GENOMIC DNA]</scope>
    <source>
        <strain evidence="20 21">XE</strain>
    </source>
</reference>
<dbReference type="InterPro" id="IPR011004">
    <property type="entry name" value="Trimer_LpxA-like_sf"/>
</dbReference>
<evidence type="ECO:0000256" key="3">
    <source>
        <dbReference type="ARBA" id="ARBA00007947"/>
    </source>
</evidence>
<comment type="similarity">
    <text evidence="3 18">In the N-terminal section; belongs to the N-acetylglucosamine-1-phosphate uridyltransferase family.</text>
</comment>
<feature type="region of interest" description="Pyrophosphorylase" evidence="18">
    <location>
        <begin position="1"/>
        <end position="229"/>
    </location>
</feature>
<feature type="region of interest" description="N-acetyltransferase" evidence="18">
    <location>
        <begin position="251"/>
        <end position="466"/>
    </location>
</feature>
<accession>A0ABM8V534</accession>
<dbReference type="PANTHER" id="PTHR43584:SF3">
    <property type="entry name" value="BIFUNCTIONAL PROTEIN GLMU"/>
    <property type="match status" value="1"/>
</dbReference>
<sequence length="466" mass="49407">MKRMAVVLAAGLGKRMKSKLHKVLHPVCGKPMVGHVLDAAAAAGCERTIVVVGHGAEKVQAYVGDRAECVLQAEQLGTGHAVLQADKLIGGEAGTTIVVCGDTPLIRPETIRAMLDAHERSGAAATLLTAVVPDPSGLGRIIRGKNGSVERIVEHKDCSEDELNITEINAGTYCFDNRKLFDALGKVKNDNAQGEYYLTDVIGILHEAGEAVAAYRTPDPAEAAGVNDRIALAEAERLMRERINRRHMEAGVTIIDPAATYIEADVAIGADTVIYPGTVLRGRTVIGEDCVIGPQADITDSVVGRGVTIRHSVLLESEVGDECSIGPYANLRPKSKLAAGCKIGDFVELKNASLGEGTKVSHLSYVGDAVVGRDVNIGCGAITVNYDGYNKSVTEIGDRAFIGSNVNLIAPVKIGEGAYVVAGSTITQDVKPNDMAIARERQVNKEGYAERLRARARAKKERSGQN</sequence>
<feature type="binding site" evidence="18">
    <location>
        <position position="102"/>
    </location>
    <ligand>
        <name>Mg(2+)</name>
        <dbReference type="ChEBI" id="CHEBI:18420"/>
    </ligand>
</feature>
<feature type="region of interest" description="Linker" evidence="18">
    <location>
        <begin position="230"/>
        <end position="250"/>
    </location>
</feature>
<evidence type="ECO:0000256" key="14">
    <source>
        <dbReference type="ARBA" id="ARBA00023316"/>
    </source>
</evidence>
<dbReference type="PANTHER" id="PTHR43584">
    <property type="entry name" value="NUCLEOTIDYL TRANSFERASE"/>
    <property type="match status" value="1"/>
</dbReference>
<feature type="binding site" evidence="18">
    <location>
        <position position="376"/>
    </location>
    <ligand>
        <name>UDP-N-acetyl-alpha-D-glucosamine</name>
        <dbReference type="ChEBI" id="CHEBI:57705"/>
    </ligand>
</feature>
<evidence type="ECO:0000313" key="20">
    <source>
        <dbReference type="EMBL" id="CAG5087967.1"/>
    </source>
</evidence>
<proteinExistence type="inferred from homology"/>
<dbReference type="InterPro" id="IPR029044">
    <property type="entry name" value="Nucleotide-diphossugar_trans"/>
</dbReference>
<dbReference type="SUPFAM" id="SSF53448">
    <property type="entry name" value="Nucleotide-diphospho-sugar transferases"/>
    <property type="match status" value="1"/>
</dbReference>
<comment type="caution">
    <text evidence="20">The sequence shown here is derived from an EMBL/GenBank/DDBJ whole genome shotgun (WGS) entry which is preliminary data.</text>
</comment>
<comment type="pathway">
    <text evidence="18">Bacterial outer membrane biogenesis; LPS lipid A biosynthesis.</text>
</comment>
<organism evidence="20 21">
    <name type="scientific">Thermobacillus xylanilyticus</name>
    <dbReference type="NCBI Taxonomy" id="76633"/>
    <lineage>
        <taxon>Bacteria</taxon>
        <taxon>Bacillati</taxon>
        <taxon>Bacillota</taxon>
        <taxon>Bacilli</taxon>
        <taxon>Bacillales</taxon>
        <taxon>Paenibacillaceae</taxon>
        <taxon>Thermobacillus</taxon>
    </lineage>
</organism>
<keyword evidence="12 18" id="KW-0511">Multifunctional enzyme</keyword>
<comment type="subunit">
    <text evidence="18">Homotrimer.</text>
</comment>
<dbReference type="EMBL" id="CAJRAY010000051">
    <property type="protein sequence ID" value="CAG5087967.1"/>
    <property type="molecule type" value="Genomic_DNA"/>
</dbReference>
<keyword evidence="14 18" id="KW-0961">Cell wall biogenesis/degradation</keyword>
<dbReference type="InterPro" id="IPR038009">
    <property type="entry name" value="GlmU_C_LbH"/>
</dbReference>
<dbReference type="Gene3D" id="2.160.10.10">
    <property type="entry name" value="Hexapeptide repeat proteins"/>
    <property type="match status" value="1"/>
</dbReference>
<feature type="binding site" evidence="18">
    <location>
        <position position="365"/>
    </location>
    <ligand>
        <name>UDP-N-acetyl-alpha-D-glucosamine</name>
        <dbReference type="ChEBI" id="CHEBI:57705"/>
    </ligand>
</feature>
<feature type="binding site" evidence="18">
    <location>
        <begin position="8"/>
        <end position="11"/>
    </location>
    <ligand>
        <name>UDP-N-acetyl-alpha-D-glucosamine</name>
        <dbReference type="ChEBI" id="CHEBI:57705"/>
    </ligand>
</feature>
<evidence type="ECO:0000256" key="15">
    <source>
        <dbReference type="ARBA" id="ARBA00048247"/>
    </source>
</evidence>
<evidence type="ECO:0000256" key="4">
    <source>
        <dbReference type="ARBA" id="ARBA00022490"/>
    </source>
</evidence>
<evidence type="ECO:0000256" key="12">
    <source>
        <dbReference type="ARBA" id="ARBA00023268"/>
    </source>
</evidence>
<keyword evidence="13 18" id="KW-0012">Acyltransferase</keyword>
<dbReference type="EC" id="2.3.1.157" evidence="18"/>
<dbReference type="CDD" id="cd03353">
    <property type="entry name" value="LbH_GlmU_C"/>
    <property type="match status" value="1"/>
</dbReference>
<comment type="pathway">
    <text evidence="18">Nucleotide-sugar biosynthesis; UDP-N-acetyl-alpha-D-glucosamine biosynthesis; UDP-N-acetyl-alpha-D-glucosamine from N-acetyl-alpha-D-glucosamine 1-phosphate: step 1/1.</text>
</comment>
<evidence type="ECO:0000256" key="17">
    <source>
        <dbReference type="ARBA" id="ARBA00049628"/>
    </source>
</evidence>
<gene>
    <name evidence="20" type="primary">txxe 2259-glmU</name>
    <name evidence="18" type="synonym">glmU</name>
    <name evidence="20" type="ORF">TXXE_11400</name>
</gene>
<dbReference type="EC" id="2.7.7.23" evidence="18"/>
<evidence type="ECO:0000256" key="9">
    <source>
        <dbReference type="ARBA" id="ARBA00022842"/>
    </source>
</evidence>
<keyword evidence="4 18" id="KW-0963">Cytoplasm</keyword>
<feature type="binding site" evidence="18">
    <location>
        <position position="22"/>
    </location>
    <ligand>
        <name>UDP-N-acetyl-alpha-D-glucosamine</name>
        <dbReference type="ChEBI" id="CHEBI:57705"/>
    </ligand>
</feature>
<feature type="binding site" evidence="18">
    <location>
        <position position="227"/>
    </location>
    <ligand>
        <name>Mg(2+)</name>
        <dbReference type="ChEBI" id="CHEBI:18420"/>
    </ligand>
</feature>
<evidence type="ECO:0000256" key="2">
    <source>
        <dbReference type="ARBA" id="ARBA00007707"/>
    </source>
</evidence>
<feature type="binding site" evidence="18">
    <location>
        <position position="404"/>
    </location>
    <ligand>
        <name>acetyl-CoA</name>
        <dbReference type="ChEBI" id="CHEBI:57288"/>
    </ligand>
</feature>
<feature type="binding site" evidence="18">
    <location>
        <position position="154"/>
    </location>
    <ligand>
        <name>UDP-N-acetyl-alpha-D-glucosamine</name>
        <dbReference type="ChEBI" id="CHEBI:57705"/>
    </ligand>
</feature>
<feature type="domain" description="MobA-like NTP transferase" evidence="19">
    <location>
        <begin position="5"/>
        <end position="128"/>
    </location>
</feature>
<keyword evidence="5 18" id="KW-0808">Transferase</keyword>
<feature type="binding site" evidence="18">
    <location>
        <position position="72"/>
    </location>
    <ligand>
        <name>UDP-N-acetyl-alpha-D-glucosamine</name>
        <dbReference type="ChEBI" id="CHEBI:57705"/>
    </ligand>
</feature>
<feature type="binding site" evidence="18">
    <location>
        <position position="139"/>
    </location>
    <ligand>
        <name>UDP-N-acetyl-alpha-D-glucosamine</name>
        <dbReference type="ChEBI" id="CHEBI:57705"/>
    </ligand>
</feature>